<proteinExistence type="predicted"/>
<gene>
    <name evidence="2" type="ORF">JOF35_005618</name>
</gene>
<dbReference type="SUPFAM" id="SSF47413">
    <property type="entry name" value="lambda repressor-like DNA-binding domains"/>
    <property type="match status" value="1"/>
</dbReference>
<dbReference type="InterPro" id="IPR001387">
    <property type="entry name" value="Cro/C1-type_HTH"/>
</dbReference>
<dbReference type="Pfam" id="PF19054">
    <property type="entry name" value="DUF5753"/>
    <property type="match status" value="1"/>
</dbReference>
<organism evidence="2 3">
    <name type="scientific">Streptomyces demainii</name>
    <dbReference type="NCBI Taxonomy" id="588122"/>
    <lineage>
        <taxon>Bacteria</taxon>
        <taxon>Bacillati</taxon>
        <taxon>Actinomycetota</taxon>
        <taxon>Actinomycetes</taxon>
        <taxon>Kitasatosporales</taxon>
        <taxon>Streptomycetaceae</taxon>
        <taxon>Streptomyces</taxon>
    </lineage>
</organism>
<dbReference type="Pfam" id="PF13560">
    <property type="entry name" value="HTH_31"/>
    <property type="match status" value="1"/>
</dbReference>
<feature type="domain" description="HTH cro/C1-type" evidence="1">
    <location>
        <begin position="18"/>
        <end position="64"/>
    </location>
</feature>
<reference evidence="2 3" key="1">
    <citation type="submission" date="2023-07" db="EMBL/GenBank/DDBJ databases">
        <title>Sequencing the genomes of 1000 actinobacteria strains.</title>
        <authorList>
            <person name="Klenk H.-P."/>
        </authorList>
    </citation>
    <scope>NUCLEOTIDE SEQUENCE [LARGE SCALE GENOMIC DNA]</scope>
    <source>
        <strain evidence="2 3">DSM 41600</strain>
    </source>
</reference>
<dbReference type="SMART" id="SM00530">
    <property type="entry name" value="HTH_XRE"/>
    <property type="match status" value="1"/>
</dbReference>
<accession>A0ABT9KYS7</accession>
<dbReference type="Proteomes" id="UP001234880">
    <property type="component" value="Unassembled WGS sequence"/>
</dbReference>
<dbReference type="Gene3D" id="1.10.260.40">
    <property type="entry name" value="lambda repressor-like DNA-binding domains"/>
    <property type="match status" value="1"/>
</dbReference>
<dbReference type="RefSeq" id="WP_307111489.1">
    <property type="nucleotide sequence ID" value="NZ_JAURUE010000002.1"/>
</dbReference>
<name>A0ABT9KYS7_9ACTN</name>
<dbReference type="InterPro" id="IPR043917">
    <property type="entry name" value="DUF5753"/>
</dbReference>
<dbReference type="InterPro" id="IPR010982">
    <property type="entry name" value="Lambda_DNA-bd_dom_sf"/>
</dbReference>
<evidence type="ECO:0000259" key="1">
    <source>
        <dbReference type="PROSITE" id="PS50943"/>
    </source>
</evidence>
<dbReference type="CDD" id="cd00093">
    <property type="entry name" value="HTH_XRE"/>
    <property type="match status" value="1"/>
</dbReference>
<dbReference type="PROSITE" id="PS50943">
    <property type="entry name" value="HTH_CROC1"/>
    <property type="match status" value="1"/>
</dbReference>
<protein>
    <submittedName>
        <fullName evidence="2">Transcriptional regulator with XRE-family HTH domain/uncharacterized protein with HEPN domain</fullName>
    </submittedName>
</protein>
<evidence type="ECO:0000313" key="2">
    <source>
        <dbReference type="EMBL" id="MDP9613280.1"/>
    </source>
</evidence>
<comment type="caution">
    <text evidence="2">The sequence shown here is derived from an EMBL/GenBank/DDBJ whole genome shotgun (WGS) entry which is preliminary data.</text>
</comment>
<evidence type="ECO:0000313" key="3">
    <source>
        <dbReference type="Proteomes" id="UP001234880"/>
    </source>
</evidence>
<keyword evidence="3" id="KW-1185">Reference proteome</keyword>
<dbReference type="EMBL" id="JAURUE010000002">
    <property type="protein sequence ID" value="MDP9613280.1"/>
    <property type="molecule type" value="Genomic_DNA"/>
</dbReference>
<sequence>MGLRANPTYRQRRFGAELRKMRERAGMSVADGAALLGMRQPQLSKIEAGRTGMSPERVRVLAQAVGDMSGAYVDALEEMAQDPGKGWWSRYRGMLGASHLDLAELEAGAVHLWNYEPMYIPGLLQTSDYAAAIHSGSYVENSQAVREQAVEFRMERQKVLVGERAPRIHAIVHESALRVHWRGRTVMRDQLLHLIEMSRLPNVTIQVFPLDIERGVAFNHAFMVIEPTVAELSTVSIDRLGMSDYVGDQQVIDGYRETFGKLAELALPCVDAASAPEARRSKDSLGLIQHILYPLL</sequence>